<accession>L9VTF9</accession>
<reference evidence="1 2" key="1">
    <citation type="journal article" date="2014" name="PLoS Genet.">
        <title>Phylogenetically driven sequencing of extremely halophilic archaea reveals strategies for static and dynamic osmo-response.</title>
        <authorList>
            <person name="Becker E.A."/>
            <person name="Seitzer P.M."/>
            <person name="Tritt A."/>
            <person name="Larsen D."/>
            <person name="Krusor M."/>
            <person name="Yao A.I."/>
            <person name="Wu D."/>
            <person name="Madern D."/>
            <person name="Eisen J.A."/>
            <person name="Darling A.E."/>
            <person name="Facciotti M.T."/>
        </authorList>
    </citation>
    <scope>NUCLEOTIDE SEQUENCE [LARGE SCALE GENOMIC DNA]</scope>
    <source>
        <strain evidence="2">DSM 18796 / CECT 7217 / JCM 14584 / KCTC 4019 / B3</strain>
    </source>
</reference>
<comment type="caution">
    <text evidence="1">The sequence shown here is derived from an EMBL/GenBank/DDBJ whole genome shotgun (WGS) entry which is preliminary data.</text>
</comment>
<dbReference type="Proteomes" id="UP000011645">
    <property type="component" value="Unassembled WGS sequence"/>
</dbReference>
<feature type="non-terminal residue" evidence="1">
    <location>
        <position position="78"/>
    </location>
</feature>
<dbReference type="EMBL" id="AOHV01000013">
    <property type="protein sequence ID" value="ELY39523.1"/>
    <property type="molecule type" value="Genomic_DNA"/>
</dbReference>
<name>L9VTF9_HALJB</name>
<protein>
    <submittedName>
        <fullName evidence="1">DNA primase</fullName>
    </submittedName>
</protein>
<proteinExistence type="predicted"/>
<evidence type="ECO:0000313" key="2">
    <source>
        <dbReference type="Proteomes" id="UP000011645"/>
    </source>
</evidence>
<gene>
    <name evidence="1" type="ORF">C497_04557</name>
</gene>
<dbReference type="AlphaFoldDB" id="L9VTF9"/>
<sequence length="78" mass="8163">MTLNDTAKYLIHADITADGVVERSDVVGAIFGQTEGLLGDDLEIHDLQQSSKVGRIDVEIASQAGQSTGTVTVASSMD</sequence>
<evidence type="ECO:0000313" key="1">
    <source>
        <dbReference type="EMBL" id="ELY39523.1"/>
    </source>
</evidence>
<keyword evidence="2" id="KW-1185">Reference proteome</keyword>
<organism evidence="1 2">
    <name type="scientific">Halalkalicoccus jeotgali (strain DSM 18796 / CECT 7217 / JCM 14584 / KCTC 4019 / B3)</name>
    <dbReference type="NCBI Taxonomy" id="795797"/>
    <lineage>
        <taxon>Archaea</taxon>
        <taxon>Methanobacteriati</taxon>
        <taxon>Methanobacteriota</taxon>
        <taxon>Stenosarchaea group</taxon>
        <taxon>Halobacteria</taxon>
        <taxon>Halobacteriales</taxon>
        <taxon>Halococcaceae</taxon>
        <taxon>Halalkalicoccus</taxon>
    </lineage>
</organism>